<evidence type="ECO:0000313" key="2">
    <source>
        <dbReference type="Proteomes" id="UP001488805"/>
    </source>
</evidence>
<reference evidence="1 2" key="1">
    <citation type="journal article" date="2024" name="Genome Biol. Evol.">
        <title>Chromosome-level genome assembly of the viviparous eelpout Zoarces viviparus.</title>
        <authorList>
            <person name="Fuhrmann N."/>
            <person name="Brasseur M.V."/>
            <person name="Bakowski C.E."/>
            <person name="Podsiadlowski L."/>
            <person name="Prost S."/>
            <person name="Krehenwinkel H."/>
            <person name="Mayer C."/>
        </authorList>
    </citation>
    <scope>NUCLEOTIDE SEQUENCE [LARGE SCALE GENOMIC DNA]</scope>
    <source>
        <strain evidence="1">NO-MEL_2022_Ind0_liver</strain>
    </source>
</reference>
<evidence type="ECO:0000313" key="1">
    <source>
        <dbReference type="EMBL" id="KAK9528561.1"/>
    </source>
</evidence>
<comment type="caution">
    <text evidence="1">The sequence shown here is derived from an EMBL/GenBank/DDBJ whole genome shotgun (WGS) entry which is preliminary data.</text>
</comment>
<organism evidence="1 2">
    <name type="scientific">Zoarces viviparus</name>
    <name type="common">Viviparous eelpout</name>
    <name type="synonym">Blennius viviparus</name>
    <dbReference type="NCBI Taxonomy" id="48416"/>
    <lineage>
        <taxon>Eukaryota</taxon>
        <taxon>Metazoa</taxon>
        <taxon>Chordata</taxon>
        <taxon>Craniata</taxon>
        <taxon>Vertebrata</taxon>
        <taxon>Euteleostomi</taxon>
        <taxon>Actinopterygii</taxon>
        <taxon>Neopterygii</taxon>
        <taxon>Teleostei</taxon>
        <taxon>Neoteleostei</taxon>
        <taxon>Acanthomorphata</taxon>
        <taxon>Eupercaria</taxon>
        <taxon>Perciformes</taxon>
        <taxon>Cottioidei</taxon>
        <taxon>Zoarcales</taxon>
        <taxon>Zoarcidae</taxon>
        <taxon>Zoarcinae</taxon>
        <taxon>Zoarces</taxon>
    </lineage>
</organism>
<dbReference type="AlphaFoldDB" id="A0AAW1F148"/>
<sequence>MCLLSITTRPLRATHSTQSDPNVCHGLTEPFALSPSSLPRCFSPVCVTEGRSNEFPPADEALRQSKCSGVEEQQMERAFIGRRQLQLRNATEGFRPPPNTAPKLSINHSQQSLLRHYPLL</sequence>
<protein>
    <submittedName>
        <fullName evidence="1">Uncharacterized protein</fullName>
    </submittedName>
</protein>
<dbReference type="EMBL" id="JBCEZU010000111">
    <property type="protein sequence ID" value="KAK9528561.1"/>
    <property type="molecule type" value="Genomic_DNA"/>
</dbReference>
<name>A0AAW1F148_ZOAVI</name>
<dbReference type="Proteomes" id="UP001488805">
    <property type="component" value="Unassembled WGS sequence"/>
</dbReference>
<accession>A0AAW1F148</accession>
<gene>
    <name evidence="1" type="ORF">VZT92_012714</name>
</gene>
<keyword evidence="2" id="KW-1185">Reference proteome</keyword>
<proteinExistence type="predicted"/>